<dbReference type="AlphaFoldDB" id="X1L8S2"/>
<sequence>MVDLAVIYSEVGIVDGLGYNINIPLLPGTQSLDWLHAL</sequence>
<comment type="caution">
    <text evidence="1">The sequence shown here is derived from an EMBL/GenBank/DDBJ whole genome shotgun (WGS) entry which is preliminary data.</text>
</comment>
<name>X1L8S2_9ZZZZ</name>
<feature type="non-terminal residue" evidence="1">
    <location>
        <position position="38"/>
    </location>
</feature>
<gene>
    <name evidence="1" type="ORF">S03H2_71022</name>
</gene>
<accession>X1L8S2</accession>
<reference evidence="1" key="1">
    <citation type="journal article" date="2014" name="Front. Microbiol.">
        <title>High frequency of phylogenetically diverse reductive dehalogenase-homologous genes in deep subseafloor sedimentary metagenomes.</title>
        <authorList>
            <person name="Kawai M."/>
            <person name="Futagami T."/>
            <person name="Toyoda A."/>
            <person name="Takaki Y."/>
            <person name="Nishi S."/>
            <person name="Hori S."/>
            <person name="Arai W."/>
            <person name="Tsubouchi T."/>
            <person name="Morono Y."/>
            <person name="Uchiyama I."/>
            <person name="Ito T."/>
            <person name="Fujiyama A."/>
            <person name="Inagaki F."/>
            <person name="Takami H."/>
        </authorList>
    </citation>
    <scope>NUCLEOTIDE SEQUENCE</scope>
    <source>
        <strain evidence="1">Expedition CK06-06</strain>
    </source>
</reference>
<organism evidence="1">
    <name type="scientific">marine sediment metagenome</name>
    <dbReference type="NCBI Taxonomy" id="412755"/>
    <lineage>
        <taxon>unclassified sequences</taxon>
        <taxon>metagenomes</taxon>
        <taxon>ecological metagenomes</taxon>
    </lineage>
</organism>
<proteinExistence type="predicted"/>
<dbReference type="EMBL" id="BARU01047378">
    <property type="protein sequence ID" value="GAH98824.1"/>
    <property type="molecule type" value="Genomic_DNA"/>
</dbReference>
<protein>
    <submittedName>
        <fullName evidence="1">Uncharacterized protein</fullName>
    </submittedName>
</protein>
<evidence type="ECO:0000313" key="1">
    <source>
        <dbReference type="EMBL" id="GAH98824.1"/>
    </source>
</evidence>